<dbReference type="PANTHER" id="PTHR10424:SF68">
    <property type="entry name" value="ENDOGENOUS RETROVIRUS GROUP 3 MEMBER 1 ENV POLYPROTEIN"/>
    <property type="match status" value="1"/>
</dbReference>
<comment type="caution">
    <text evidence="1">The sequence shown here is derived from an EMBL/GenBank/DDBJ whole genome shotgun (WGS) entry which is preliminary data.</text>
</comment>
<dbReference type="PANTHER" id="PTHR10424">
    <property type="entry name" value="VIRAL ENVELOPE PROTEIN"/>
    <property type="match status" value="1"/>
</dbReference>
<feature type="non-terminal residue" evidence="1">
    <location>
        <position position="74"/>
    </location>
</feature>
<gene>
    <name evidence="1" type="primary">Erv31_3</name>
    <name evidence="1" type="ORF">ORISOL_R15484</name>
</gene>
<protein>
    <submittedName>
        <fullName evidence="1">ENR1 protein</fullName>
    </submittedName>
</protein>
<organism evidence="1 2">
    <name type="scientific">Origma solitaria</name>
    <dbReference type="NCBI Taxonomy" id="720586"/>
    <lineage>
        <taxon>Eukaryota</taxon>
        <taxon>Metazoa</taxon>
        <taxon>Chordata</taxon>
        <taxon>Craniata</taxon>
        <taxon>Vertebrata</taxon>
        <taxon>Euteleostomi</taxon>
        <taxon>Archelosauria</taxon>
        <taxon>Archosauria</taxon>
        <taxon>Dinosauria</taxon>
        <taxon>Saurischia</taxon>
        <taxon>Theropoda</taxon>
        <taxon>Coelurosauria</taxon>
        <taxon>Aves</taxon>
        <taxon>Neognathae</taxon>
        <taxon>Neoaves</taxon>
        <taxon>Telluraves</taxon>
        <taxon>Australaves</taxon>
        <taxon>Passeriformes</taxon>
        <taxon>Meliphagoidea</taxon>
        <taxon>Acanthizidae</taxon>
        <taxon>Origma</taxon>
    </lineage>
</organism>
<dbReference type="InterPro" id="IPR018154">
    <property type="entry name" value="TLV/ENV_coat_polyprotein"/>
</dbReference>
<feature type="non-terminal residue" evidence="1">
    <location>
        <position position="1"/>
    </location>
</feature>
<name>A0A7K6DTX8_9PASS</name>
<dbReference type="Proteomes" id="UP000571324">
    <property type="component" value="Unassembled WGS sequence"/>
</dbReference>
<dbReference type="AlphaFoldDB" id="A0A7K6DTX8"/>
<sequence>NPFSTLPAFSRYWTQVTSVKDSFWVAPENLFWICGKKAYSKLPAHWEGSCTLGAIQPNFFLLADTAGEHLGIPL</sequence>
<accession>A0A7K6DTX8</accession>
<proteinExistence type="predicted"/>
<dbReference type="EMBL" id="VZRL01008960">
    <property type="protein sequence ID" value="NWV30441.1"/>
    <property type="molecule type" value="Genomic_DNA"/>
</dbReference>
<evidence type="ECO:0000313" key="1">
    <source>
        <dbReference type="EMBL" id="NWV30441.1"/>
    </source>
</evidence>
<keyword evidence="2" id="KW-1185">Reference proteome</keyword>
<evidence type="ECO:0000313" key="2">
    <source>
        <dbReference type="Proteomes" id="UP000571324"/>
    </source>
</evidence>
<reference evidence="1 2" key="1">
    <citation type="submission" date="2019-09" db="EMBL/GenBank/DDBJ databases">
        <title>Bird 10,000 Genomes (B10K) Project - Family phase.</title>
        <authorList>
            <person name="Zhang G."/>
        </authorList>
    </citation>
    <scope>NUCLEOTIDE SEQUENCE [LARGE SCALE GENOMIC DNA]</scope>
    <source>
        <strain evidence="1">B10K-DU-029-52</strain>
    </source>
</reference>
<dbReference type="OrthoDB" id="9950230at2759"/>